<reference evidence="3" key="2">
    <citation type="submission" date="2015-10" db="EMBL/GenBank/DDBJ databases">
        <title>Improved Draft Genome Sequence of Clostridium pasteurianum Strain ATCC 6013 (DSM 525) Using a Hybrid Next-Generation Sequencing Approach.</title>
        <authorList>
            <person name="Pyne M.E."/>
            <person name="Utturkar S.M."/>
            <person name="Brown S.D."/>
            <person name="Moo-Young M."/>
            <person name="Chung D.A."/>
            <person name="Chou P.C."/>
        </authorList>
    </citation>
    <scope>NUCLEOTIDE SEQUENCE</scope>
    <source>
        <strain evidence="3">ATCC 6013</strain>
    </source>
</reference>
<dbReference type="GeneID" id="93076284"/>
<dbReference type="KEGG" id="cpae:CPAST_c07380"/>
<organism evidence="2 5">
    <name type="scientific">Clostridium pasteurianum DSM 525 = ATCC 6013</name>
    <dbReference type="NCBI Taxonomy" id="1262449"/>
    <lineage>
        <taxon>Bacteria</taxon>
        <taxon>Bacillati</taxon>
        <taxon>Bacillota</taxon>
        <taxon>Clostridia</taxon>
        <taxon>Eubacteriales</taxon>
        <taxon>Clostridiaceae</taxon>
        <taxon>Clostridium</taxon>
    </lineage>
</organism>
<sequence length="319" mass="37018">MTTIERTAYPRFDKNINSKGIIKIYTPNHEEFELAHRIAKGQGQILNFIVMLKSFQRLGYFPKADDVPVEIIKYISSQLKIPLNTEFDLPERTRYRYKISIRKYLNVTEFGATARNVVTEATYKAAQVMNNPADLINVAIETLIKERFELPAFSTLNRLVRHIRALVNSKIYENILSQLNDDKTAQLDRLLIIESSKNYSMFNYLKELPKAPKINHLKSLEDTYQLILSMGDVENLIQDIPLAKIKHFASEAKALDAAEMNKLSDSKRYTLILSLIYMSKVKTRDNLVEMFLKCIRKIQNKGKDELKKIQEKIVQKQKI</sequence>
<dbReference type="EMBL" id="JPGY02000001">
    <property type="protein sequence ID" value="KRU13164.1"/>
    <property type="molecule type" value="Genomic_DNA"/>
</dbReference>
<dbReference type="Proteomes" id="UP000030905">
    <property type="component" value="Chromosome"/>
</dbReference>
<dbReference type="eggNOG" id="COG4644">
    <property type="taxonomic scope" value="Bacteria"/>
</dbReference>
<evidence type="ECO:0000313" key="4">
    <source>
        <dbReference type="Proteomes" id="UP000028042"/>
    </source>
</evidence>
<dbReference type="RefSeq" id="WP_196771754.1">
    <property type="nucleotide sequence ID" value="NZ_ANZB01000010.1"/>
</dbReference>
<protein>
    <recommendedName>
        <fullName evidence="1">DUF4158 domain-containing protein</fullName>
    </recommendedName>
</protein>
<feature type="domain" description="DUF4158" evidence="1">
    <location>
        <begin position="1"/>
        <end position="162"/>
    </location>
</feature>
<reference evidence="2 5" key="1">
    <citation type="journal article" date="2015" name="Genome Announc.">
        <title>Complete Genome Sequence of the Nitrogen-Fixing and Solvent-Producing Clostridium pasteurianum DSM 525.</title>
        <authorList>
            <person name="Poehlein A."/>
            <person name="Grosse-Honebrink A."/>
            <person name="Zhang Y."/>
            <person name="Minton N.P."/>
            <person name="Daniel R."/>
        </authorList>
    </citation>
    <scope>NUCLEOTIDE SEQUENCE [LARGE SCALE GENOMIC DNA]</scope>
    <source>
        <strain evidence="2">DSM 525</strain>
        <strain evidence="5">DSM 525 / ATCC 6013</strain>
    </source>
</reference>
<dbReference type="KEGG" id="cpat:CLPA_c07380"/>
<dbReference type="InterPro" id="IPR025296">
    <property type="entry name" value="DUF4158"/>
</dbReference>
<dbReference type="Proteomes" id="UP000028042">
    <property type="component" value="Unassembled WGS sequence"/>
</dbReference>
<keyword evidence="5" id="KW-1185">Reference proteome</keyword>
<dbReference type="EMBL" id="CP009268">
    <property type="protein sequence ID" value="AJA50826.1"/>
    <property type="molecule type" value="Genomic_DNA"/>
</dbReference>
<dbReference type="PATRIC" id="fig|1262449.7.peg.741"/>
<evidence type="ECO:0000313" key="3">
    <source>
        <dbReference type="EMBL" id="KRU13164.1"/>
    </source>
</evidence>
<gene>
    <name evidence="2" type="ORF">CLPA_c07380</name>
    <name evidence="3" type="ORF">CP6013_02412</name>
</gene>
<evidence type="ECO:0000259" key="1">
    <source>
        <dbReference type="Pfam" id="PF13700"/>
    </source>
</evidence>
<proteinExistence type="predicted"/>
<evidence type="ECO:0000313" key="2">
    <source>
        <dbReference type="EMBL" id="AJA50826.1"/>
    </source>
</evidence>
<name>A0A0H3J4I7_CLOPA</name>
<evidence type="ECO:0000313" key="5">
    <source>
        <dbReference type="Proteomes" id="UP000030905"/>
    </source>
</evidence>
<dbReference type="Pfam" id="PF13700">
    <property type="entry name" value="DUF4158"/>
    <property type="match status" value="1"/>
</dbReference>
<dbReference type="AlphaFoldDB" id="A0A0H3J4I7"/>
<reference evidence="3 4" key="3">
    <citation type="journal article" name="Genome Announc.">
        <title>Improved Draft Genome Sequence of Clostridium pasteurianum Strain ATCC 6013 (DSM 525) Using a Hybrid Next-Generation Sequencing Approach.</title>
        <authorList>
            <person name="Pyne M.E."/>
            <person name="Utturkar S."/>
            <person name="Brown S.D."/>
            <person name="Moo-Young M."/>
            <person name="Chung D.A."/>
            <person name="Chou C.P."/>
        </authorList>
    </citation>
    <scope>NUCLEOTIDE SEQUENCE [LARGE SCALE GENOMIC DNA]</scope>
    <source>
        <strain evidence="3 4">ATCC 6013</strain>
    </source>
</reference>
<accession>A0A0H3J4I7</accession>